<reference evidence="1" key="2">
    <citation type="submission" date="2020-11" db="EMBL/GenBank/DDBJ databases">
        <authorList>
            <person name="McCartney M.A."/>
            <person name="Auch B."/>
            <person name="Kono T."/>
            <person name="Mallez S."/>
            <person name="Becker A."/>
            <person name="Gohl D.M."/>
            <person name="Silverstein K.A.T."/>
            <person name="Koren S."/>
            <person name="Bechman K.B."/>
            <person name="Herman A."/>
            <person name="Abrahante J.E."/>
            <person name="Garbe J."/>
        </authorList>
    </citation>
    <scope>NUCLEOTIDE SEQUENCE</scope>
    <source>
        <strain evidence="1">Duluth1</strain>
        <tissue evidence="1">Whole animal</tissue>
    </source>
</reference>
<keyword evidence="2" id="KW-1185">Reference proteome</keyword>
<dbReference type="EMBL" id="JAIWYP010000011">
    <property type="protein sequence ID" value="KAH3734779.1"/>
    <property type="molecule type" value="Genomic_DNA"/>
</dbReference>
<gene>
    <name evidence="1" type="ORF">DPMN_041226</name>
</gene>
<reference evidence="1" key="1">
    <citation type="journal article" date="2019" name="bioRxiv">
        <title>The Genome of the Zebra Mussel, Dreissena polymorpha: A Resource for Invasive Species Research.</title>
        <authorList>
            <person name="McCartney M.A."/>
            <person name="Auch B."/>
            <person name="Kono T."/>
            <person name="Mallez S."/>
            <person name="Zhang Y."/>
            <person name="Obille A."/>
            <person name="Becker A."/>
            <person name="Abrahante J.E."/>
            <person name="Garbe J."/>
            <person name="Badalamenti J.P."/>
            <person name="Herman A."/>
            <person name="Mangelson H."/>
            <person name="Liachko I."/>
            <person name="Sullivan S."/>
            <person name="Sone E.D."/>
            <person name="Koren S."/>
            <person name="Silverstein K.A.T."/>
            <person name="Beckman K.B."/>
            <person name="Gohl D.M."/>
        </authorList>
    </citation>
    <scope>NUCLEOTIDE SEQUENCE</scope>
    <source>
        <strain evidence="1">Duluth1</strain>
        <tissue evidence="1">Whole animal</tissue>
    </source>
</reference>
<dbReference type="AlphaFoldDB" id="A0A9D4CZ15"/>
<sequence>MDLYLLMRFGVTGVKNETAPITDVKFYHDHENGGSFMVECSKRSSGACRRALTGSVEIDDEAFEIKPMPERLVSRALVVNNRNPHLLSRVIYRT</sequence>
<name>A0A9D4CZ15_DREPO</name>
<dbReference type="Proteomes" id="UP000828390">
    <property type="component" value="Unassembled WGS sequence"/>
</dbReference>
<organism evidence="1 2">
    <name type="scientific">Dreissena polymorpha</name>
    <name type="common">Zebra mussel</name>
    <name type="synonym">Mytilus polymorpha</name>
    <dbReference type="NCBI Taxonomy" id="45954"/>
    <lineage>
        <taxon>Eukaryota</taxon>
        <taxon>Metazoa</taxon>
        <taxon>Spiralia</taxon>
        <taxon>Lophotrochozoa</taxon>
        <taxon>Mollusca</taxon>
        <taxon>Bivalvia</taxon>
        <taxon>Autobranchia</taxon>
        <taxon>Heteroconchia</taxon>
        <taxon>Euheterodonta</taxon>
        <taxon>Imparidentia</taxon>
        <taxon>Neoheterodontei</taxon>
        <taxon>Myida</taxon>
        <taxon>Dreissenoidea</taxon>
        <taxon>Dreissenidae</taxon>
        <taxon>Dreissena</taxon>
    </lineage>
</organism>
<comment type="caution">
    <text evidence="1">The sequence shown here is derived from an EMBL/GenBank/DDBJ whole genome shotgun (WGS) entry which is preliminary data.</text>
</comment>
<evidence type="ECO:0000313" key="1">
    <source>
        <dbReference type="EMBL" id="KAH3734779.1"/>
    </source>
</evidence>
<protein>
    <submittedName>
        <fullName evidence="1">Uncharacterized protein</fullName>
    </submittedName>
</protein>
<accession>A0A9D4CZ15</accession>
<proteinExistence type="predicted"/>
<evidence type="ECO:0000313" key="2">
    <source>
        <dbReference type="Proteomes" id="UP000828390"/>
    </source>
</evidence>